<keyword evidence="4 8" id="KW-0813">Transport</keyword>
<organism evidence="10 11">
    <name type="scientific">Myxococcus fulvus</name>
    <dbReference type="NCBI Taxonomy" id="33"/>
    <lineage>
        <taxon>Bacteria</taxon>
        <taxon>Pseudomonadati</taxon>
        <taxon>Myxococcota</taxon>
        <taxon>Myxococcia</taxon>
        <taxon>Myxococcales</taxon>
        <taxon>Cystobacterineae</taxon>
        <taxon>Myxococcaceae</taxon>
        <taxon>Myxococcus</taxon>
    </lineage>
</organism>
<evidence type="ECO:0000256" key="2">
    <source>
        <dbReference type="ARBA" id="ARBA00008107"/>
    </source>
</evidence>
<dbReference type="InterPro" id="IPR028366">
    <property type="entry name" value="PhoU"/>
</dbReference>
<evidence type="ECO:0000256" key="3">
    <source>
        <dbReference type="ARBA" id="ARBA00011738"/>
    </source>
</evidence>
<dbReference type="NCBIfam" id="TIGR02135">
    <property type="entry name" value="phoU_full"/>
    <property type="match status" value="1"/>
</dbReference>
<gene>
    <name evidence="10" type="primary">phoU</name>
    <name evidence="10" type="ORF">MFU01_31010</name>
</gene>
<dbReference type="Proteomes" id="UP000321514">
    <property type="component" value="Unassembled WGS sequence"/>
</dbReference>
<comment type="subcellular location">
    <subcellularLocation>
        <location evidence="1 8">Cytoplasm</location>
    </subcellularLocation>
</comment>
<keyword evidence="5 8" id="KW-0963">Cytoplasm</keyword>
<dbReference type="EMBL" id="BJXR01000027">
    <property type="protein sequence ID" value="GEN08064.1"/>
    <property type="molecule type" value="Genomic_DNA"/>
</dbReference>
<evidence type="ECO:0000256" key="5">
    <source>
        <dbReference type="ARBA" id="ARBA00022490"/>
    </source>
</evidence>
<evidence type="ECO:0000256" key="1">
    <source>
        <dbReference type="ARBA" id="ARBA00004496"/>
    </source>
</evidence>
<evidence type="ECO:0000256" key="8">
    <source>
        <dbReference type="PIRNR" id="PIRNR003107"/>
    </source>
</evidence>
<dbReference type="AlphaFoldDB" id="A0A511T1P7"/>
<dbReference type="PIRSF" id="PIRSF003107">
    <property type="entry name" value="PhoU"/>
    <property type="match status" value="1"/>
</dbReference>
<comment type="subunit">
    <text evidence="3 8">Homodimer.</text>
</comment>
<dbReference type="GO" id="GO:0005737">
    <property type="term" value="C:cytoplasm"/>
    <property type="evidence" value="ECO:0007669"/>
    <property type="project" value="UniProtKB-SubCell"/>
</dbReference>
<feature type="domain" description="PhoU" evidence="9">
    <location>
        <begin position="31"/>
        <end position="117"/>
    </location>
</feature>
<dbReference type="Pfam" id="PF01895">
    <property type="entry name" value="PhoU"/>
    <property type="match status" value="2"/>
</dbReference>
<dbReference type="STRING" id="1334629.MFUL124B02_28805"/>
<sequence length="237" mass="26558">MSAEKGLSQMPLTHTDKAFEQDLRDLREKLLAMGAKVEGLIAQSMRALTDRDSALAEKVVAADKDVNRLEVEIDELCRRILALRQPAASDLRLITTALKIVTDLERIGDLAVNIAERSMDLNQVPPLAPYVDTPKLAELAQQQVKRSLDAFVSNDVAKAEEVLQGDDLLDALFLKIFNELLAYMMEDSRNIRRATALMFIAKHLERIGDHALNVAEMVVYMVRGKDIRHPRSRNLGD</sequence>
<dbReference type="InterPro" id="IPR026022">
    <property type="entry name" value="PhoU_dom"/>
</dbReference>
<dbReference type="InterPro" id="IPR038078">
    <property type="entry name" value="PhoU-like_sf"/>
</dbReference>
<evidence type="ECO:0000259" key="9">
    <source>
        <dbReference type="Pfam" id="PF01895"/>
    </source>
</evidence>
<evidence type="ECO:0000313" key="11">
    <source>
        <dbReference type="Proteomes" id="UP000321514"/>
    </source>
</evidence>
<dbReference type="SUPFAM" id="SSF109755">
    <property type="entry name" value="PhoU-like"/>
    <property type="match status" value="1"/>
</dbReference>
<comment type="similarity">
    <text evidence="2 8">Belongs to the PhoU family.</text>
</comment>
<dbReference type="Gene3D" id="1.20.58.220">
    <property type="entry name" value="Phosphate transport system protein phou homolog 2, domain 2"/>
    <property type="match status" value="2"/>
</dbReference>
<accession>A0A511T1P7</accession>
<protein>
    <recommendedName>
        <fullName evidence="8">Phosphate-specific transport system accessory protein PhoU</fullName>
    </recommendedName>
</protein>
<dbReference type="PANTHER" id="PTHR42930">
    <property type="entry name" value="PHOSPHATE-SPECIFIC TRANSPORT SYSTEM ACCESSORY PROTEIN PHOU"/>
    <property type="match status" value="1"/>
</dbReference>
<dbReference type="GO" id="GO:0006817">
    <property type="term" value="P:phosphate ion transport"/>
    <property type="evidence" value="ECO:0007669"/>
    <property type="project" value="UniProtKB-KW"/>
</dbReference>
<proteinExistence type="inferred from homology"/>
<dbReference type="GO" id="GO:0045936">
    <property type="term" value="P:negative regulation of phosphate metabolic process"/>
    <property type="evidence" value="ECO:0007669"/>
    <property type="project" value="InterPro"/>
</dbReference>
<dbReference type="PANTHER" id="PTHR42930:SF3">
    <property type="entry name" value="PHOSPHATE-SPECIFIC TRANSPORT SYSTEM ACCESSORY PROTEIN PHOU"/>
    <property type="match status" value="1"/>
</dbReference>
<dbReference type="GO" id="GO:0030643">
    <property type="term" value="P:intracellular phosphate ion homeostasis"/>
    <property type="evidence" value="ECO:0007669"/>
    <property type="project" value="InterPro"/>
</dbReference>
<evidence type="ECO:0000313" key="10">
    <source>
        <dbReference type="EMBL" id="GEN08064.1"/>
    </source>
</evidence>
<evidence type="ECO:0000256" key="4">
    <source>
        <dbReference type="ARBA" id="ARBA00022448"/>
    </source>
</evidence>
<reference evidence="10 11" key="1">
    <citation type="submission" date="2019-07" db="EMBL/GenBank/DDBJ databases">
        <title>Whole genome shotgun sequence of Myxococcus fulvus NBRC 100333.</title>
        <authorList>
            <person name="Hosoyama A."/>
            <person name="Uohara A."/>
            <person name="Ohji S."/>
            <person name="Ichikawa N."/>
        </authorList>
    </citation>
    <scope>NUCLEOTIDE SEQUENCE [LARGE SCALE GENOMIC DNA]</scope>
    <source>
        <strain evidence="10 11">NBRC 100333</strain>
    </source>
</reference>
<name>A0A511T1P7_MYXFU</name>
<dbReference type="FunFam" id="1.20.58.220:FF:000004">
    <property type="entry name" value="Phosphate-specific transport system accessory protein PhoU"/>
    <property type="match status" value="1"/>
</dbReference>
<evidence type="ECO:0000256" key="7">
    <source>
        <dbReference type="ARBA" id="ARBA00056181"/>
    </source>
</evidence>
<comment type="function">
    <text evidence="7 8">Plays a role in the regulation of phosphate uptake.</text>
</comment>
<keyword evidence="6 8" id="KW-0592">Phosphate transport</keyword>
<evidence type="ECO:0000256" key="6">
    <source>
        <dbReference type="ARBA" id="ARBA00022592"/>
    </source>
</evidence>
<comment type="caution">
    <text evidence="10">The sequence shown here is derived from an EMBL/GenBank/DDBJ whole genome shotgun (WGS) entry which is preliminary data.</text>
</comment>
<feature type="domain" description="PhoU" evidence="9">
    <location>
        <begin position="135"/>
        <end position="218"/>
    </location>
</feature>